<reference evidence="2" key="1">
    <citation type="submission" date="2020-09" db="EMBL/GenBank/DDBJ databases">
        <title>Desulfogranum mesoprofundum gen. nov., sp. nov., a novel mesophilic, sulfate-reducing chemolithoautotroph isolated from a deep-sea hydrothermal vent chimney in the Suiyo Seamount.</title>
        <authorList>
            <person name="Hashimoto Y."/>
            <person name="Nakagawa S."/>
        </authorList>
    </citation>
    <scope>NUCLEOTIDE SEQUENCE</scope>
    <source>
        <strain evidence="2">KT2</strain>
    </source>
</reference>
<protein>
    <recommendedName>
        <fullName evidence="1">PilZ domain-containing protein</fullName>
    </recommendedName>
</protein>
<dbReference type="AlphaFoldDB" id="A0A8D5JG00"/>
<evidence type="ECO:0000313" key="2">
    <source>
        <dbReference type="EMBL" id="BCL59449.1"/>
    </source>
</evidence>
<accession>A0A8D5JG00</accession>
<dbReference type="InterPro" id="IPR009875">
    <property type="entry name" value="PilZ_domain"/>
</dbReference>
<keyword evidence="3" id="KW-1185">Reference proteome</keyword>
<dbReference type="RefSeq" id="WP_228855683.1">
    <property type="nucleotide sequence ID" value="NZ_AP024086.1"/>
</dbReference>
<evidence type="ECO:0000313" key="3">
    <source>
        <dbReference type="Proteomes" id="UP000826725"/>
    </source>
</evidence>
<dbReference type="GO" id="GO:0035438">
    <property type="term" value="F:cyclic-di-GMP binding"/>
    <property type="evidence" value="ECO:0007669"/>
    <property type="project" value="InterPro"/>
</dbReference>
<sequence>MVAGKTIHNKNDQRQEGRERITFYLRVFDGISTRIVGHLVDISTRGMLLLCEDPVAAGEDYRLRLCLPAVVLDRREVVISATSRWCSREDDSDFFRVGFQIVDSSPEIVKTVELLVEKCGYKVASNSTG</sequence>
<name>A0A8D5JG00_9BACT</name>
<dbReference type="Pfam" id="PF07238">
    <property type="entry name" value="PilZ"/>
    <property type="match status" value="1"/>
</dbReference>
<evidence type="ECO:0000259" key="1">
    <source>
        <dbReference type="Pfam" id="PF07238"/>
    </source>
</evidence>
<gene>
    <name evidence="2" type="ORF">DGMP_01420</name>
</gene>
<dbReference type="EMBL" id="AP024086">
    <property type="protein sequence ID" value="BCL59449.1"/>
    <property type="molecule type" value="Genomic_DNA"/>
</dbReference>
<dbReference type="KEGG" id="dbk:DGMP_01420"/>
<organism evidence="2 3">
    <name type="scientific">Desulfomarina profundi</name>
    <dbReference type="NCBI Taxonomy" id="2772557"/>
    <lineage>
        <taxon>Bacteria</taxon>
        <taxon>Pseudomonadati</taxon>
        <taxon>Thermodesulfobacteriota</taxon>
        <taxon>Desulfobulbia</taxon>
        <taxon>Desulfobulbales</taxon>
        <taxon>Desulfobulbaceae</taxon>
        <taxon>Desulfomarina</taxon>
    </lineage>
</organism>
<proteinExistence type="predicted"/>
<dbReference type="Proteomes" id="UP000826725">
    <property type="component" value="Chromosome"/>
</dbReference>
<feature type="domain" description="PilZ" evidence="1">
    <location>
        <begin position="13"/>
        <end position="115"/>
    </location>
</feature>